<proteinExistence type="predicted"/>
<gene>
    <name evidence="1" type="ORF">A5892_02530</name>
</gene>
<dbReference type="SUPFAM" id="SSF52467">
    <property type="entry name" value="DHS-like NAD/FAD-binding domain"/>
    <property type="match status" value="1"/>
</dbReference>
<dbReference type="Proteomes" id="UP000077875">
    <property type="component" value="Chromosome"/>
</dbReference>
<accession>A0A172YB53</accession>
<dbReference type="AlphaFoldDB" id="A0A172YB53"/>
<dbReference type="RefSeq" id="WP_064121461.1">
    <property type="nucleotide sequence ID" value="NZ_CP015243.1"/>
</dbReference>
<dbReference type="KEGG" id="haa:A5892_02530"/>
<dbReference type="STRING" id="376489.A5892_02530"/>
<name>A0A172YB53_9GAMM</name>
<organism evidence="1 2">
    <name type="scientific">Halotalea alkalilenta</name>
    <dbReference type="NCBI Taxonomy" id="376489"/>
    <lineage>
        <taxon>Bacteria</taxon>
        <taxon>Pseudomonadati</taxon>
        <taxon>Pseudomonadota</taxon>
        <taxon>Gammaproteobacteria</taxon>
        <taxon>Oceanospirillales</taxon>
        <taxon>Halomonadaceae</taxon>
        <taxon>Halotalea</taxon>
    </lineage>
</organism>
<dbReference type="InterPro" id="IPR029035">
    <property type="entry name" value="DHS-like_NAD/FAD-binding_dom"/>
</dbReference>
<dbReference type="EMBL" id="CP015243">
    <property type="protein sequence ID" value="ANF56480.1"/>
    <property type="molecule type" value="Genomic_DNA"/>
</dbReference>
<sequence>MKHLRPMFADALAQEQNLYVDKGRIHIRNKHWAPDEILEGLLDPDAYNDLFLDWVQERKEELIESAKTILDEFDLQDRFGKLKEVYARGAVVPFVGAGLSVPSGYPGWTTFLKQQNRETAIDLGEFDKMLDVGQYEEAAQKLADALGPAFNEGVENAFGRSREISGCVQILPHVFDSCVITTNFDDVAKRCYEAEGKPFSEELSGEFSQELPRKLAEGKRILLKLHGTSTSARSRILTASEYDRHYSEGNELQRAVEAICTKTLLFIGCSLTVDRTLSAMKALVQAKGHDNIARHYAFLPVPNSNAEKIARRDALMECNIYPIWYPAGTHDESIEALLMALMEDGL</sequence>
<keyword evidence="2" id="KW-1185">Reference proteome</keyword>
<evidence type="ECO:0000313" key="2">
    <source>
        <dbReference type="Proteomes" id="UP000077875"/>
    </source>
</evidence>
<protein>
    <submittedName>
        <fullName evidence="1">Uncharacterized protein</fullName>
    </submittedName>
</protein>
<dbReference type="Pfam" id="PF13289">
    <property type="entry name" value="SIR2_2"/>
    <property type="match status" value="1"/>
</dbReference>
<reference evidence="1 2" key="1">
    <citation type="submission" date="2016-04" db="EMBL/GenBank/DDBJ databases">
        <title>Complete Genome Sequence of Halotalea alkalilenta IHB B 13600.</title>
        <authorList>
            <person name="Swarnkar M.K."/>
            <person name="Sharma A."/>
            <person name="Kaushal K."/>
            <person name="Soni R."/>
            <person name="Rana S."/>
            <person name="Singh A.K."/>
            <person name="Gulati A."/>
        </authorList>
    </citation>
    <scope>NUCLEOTIDE SEQUENCE [LARGE SCALE GENOMIC DNA]</scope>
    <source>
        <strain evidence="1 2">IHB B 13600</strain>
    </source>
</reference>
<evidence type="ECO:0000313" key="1">
    <source>
        <dbReference type="EMBL" id="ANF56480.1"/>
    </source>
</evidence>